<protein>
    <submittedName>
        <fullName evidence="2">Uncharacterized protein</fullName>
    </submittedName>
</protein>
<keyword evidence="1" id="KW-0732">Signal</keyword>
<dbReference type="OrthoDB" id="10439545at2759"/>
<comment type="caution">
    <text evidence="2">The sequence shown here is derived from an EMBL/GenBank/DDBJ whole genome shotgun (WGS) entry which is preliminary data.</text>
</comment>
<proteinExistence type="predicted"/>
<organism evidence="2 3">
    <name type="scientific">Ophiocordyceps camponoti-rufipedis</name>
    <dbReference type="NCBI Taxonomy" id="2004952"/>
    <lineage>
        <taxon>Eukaryota</taxon>
        <taxon>Fungi</taxon>
        <taxon>Dikarya</taxon>
        <taxon>Ascomycota</taxon>
        <taxon>Pezizomycotina</taxon>
        <taxon>Sordariomycetes</taxon>
        <taxon>Hypocreomycetidae</taxon>
        <taxon>Hypocreales</taxon>
        <taxon>Ophiocordycipitaceae</taxon>
        <taxon>Ophiocordyceps</taxon>
    </lineage>
</organism>
<feature type="chain" id="PRO_5012812748" evidence="1">
    <location>
        <begin position="18"/>
        <end position="166"/>
    </location>
</feature>
<keyword evidence="3" id="KW-1185">Reference proteome</keyword>
<accession>A0A2C5XK63</accession>
<dbReference type="EMBL" id="NJES01000227">
    <property type="protein sequence ID" value="PHH75239.1"/>
    <property type="molecule type" value="Genomic_DNA"/>
</dbReference>
<dbReference type="Proteomes" id="UP000226431">
    <property type="component" value="Unassembled WGS sequence"/>
</dbReference>
<name>A0A2C5XK63_9HYPO</name>
<feature type="signal peptide" evidence="1">
    <location>
        <begin position="1"/>
        <end position="17"/>
    </location>
</feature>
<gene>
    <name evidence="2" type="ORF">CDD80_2518</name>
</gene>
<evidence type="ECO:0000313" key="2">
    <source>
        <dbReference type="EMBL" id="PHH75239.1"/>
    </source>
</evidence>
<reference evidence="2 3" key="1">
    <citation type="submission" date="2017-06" db="EMBL/GenBank/DDBJ databases">
        <title>Ant-infecting Ophiocordyceps genomes reveal a high diversity of potential behavioral manipulation genes and a possible major role for enterotoxins.</title>
        <authorList>
            <person name="De Bekker C."/>
            <person name="Evans H.C."/>
            <person name="Brachmann A."/>
            <person name="Hughes D.P."/>
        </authorList>
    </citation>
    <scope>NUCLEOTIDE SEQUENCE [LARGE SCALE GENOMIC DNA]</scope>
    <source>
        <strain evidence="2 3">Map16</strain>
    </source>
</reference>
<sequence>MKVLLPLLAAIISLATARPNLPSCIPPHESENKPYMQFRFQKRKHNCTEGQAKGCNYIEVTRYWTQLWNPLAEDLDDGGWGTGYWEIEEFTGGKKQTKNLKRPPGWDPQEIMPKGDWGRVNKSDASCGLAEVLAPLRYGPVQFSKGPFDLLCALGHDFEPGVNVEY</sequence>
<evidence type="ECO:0000313" key="3">
    <source>
        <dbReference type="Proteomes" id="UP000226431"/>
    </source>
</evidence>
<evidence type="ECO:0000256" key="1">
    <source>
        <dbReference type="SAM" id="SignalP"/>
    </source>
</evidence>
<dbReference type="AlphaFoldDB" id="A0A2C5XK63"/>